<sequence length="670" mass="75499">MSEDFSQPTHKATATSFLPSVLTLRIYHEDSSFSAKSTTQLAARGTTEIKCTCSRIPRLWIGAEEVPQLNFALPETPQRTTVLRFVFRTAAKMVRANNLCIKSQKSPGLESFRRRMLKLVTDLAAICEEEHPLNPTKPRPTECFTPFSPFRTSDLDRNTISEELRAKIFNPLAASEVQGQGMGYVYIMRSNLDIDALSVLKIGFSKYHPEHRAHELASCLSAPDVVAYTPLIPHAKRVESLIHAELVANRKHAQSREVVIRWSKWILQQPYIDGKLSEEWRSYLEKQQFISAKPEETMSGLWGDILNGFPRQHTDQTPEDQLAAYLNACYWAAIADRVFGPSKTSFTSFHNTLRDSRKGGKSFEISDFQRALEKACSSSSNLELTPNVITTPERHSQTQPDPSFQARMGNNMRREHKTWEEQLRRQLESIKNLKTGGYSVSDPEQGITESPLGDATLLPVVSLKALIRLDAPARTWIGYNPTHQGFQMLQEAYQRGEWVGNVPEFELPKAFRNAGITTLRTPQGGAADTKGANTPASSRTPHGNKKNAKARETKVEFESGPDGQKFTFSRVIDDDMIREMKELQEIMKFPLGRALVNDQAIRQFRQLGIHTDGNYEAISSSEDSEDGSSDEDDDKMDIDEPEPKRQRPGLTSRSRPGITKAKAKQWLESL</sequence>
<keyword evidence="4" id="KW-1185">Reference proteome</keyword>
<dbReference type="InterPro" id="IPR018306">
    <property type="entry name" value="Phage_T5_Orf172_DNA-bd"/>
</dbReference>
<evidence type="ECO:0000259" key="2">
    <source>
        <dbReference type="Pfam" id="PF10544"/>
    </source>
</evidence>
<dbReference type="EMBL" id="MU857646">
    <property type="protein sequence ID" value="KAK4247907.1"/>
    <property type="molecule type" value="Genomic_DNA"/>
</dbReference>
<dbReference type="Pfam" id="PF10544">
    <property type="entry name" value="T5orf172"/>
    <property type="match status" value="1"/>
</dbReference>
<proteinExistence type="predicted"/>
<protein>
    <recommendedName>
        <fullName evidence="2">Bacteriophage T5 Orf172 DNA-binding domain-containing protein</fullName>
    </recommendedName>
</protein>
<feature type="region of interest" description="Disordered" evidence="1">
    <location>
        <begin position="519"/>
        <end position="565"/>
    </location>
</feature>
<evidence type="ECO:0000256" key="1">
    <source>
        <dbReference type="SAM" id="MobiDB-lite"/>
    </source>
</evidence>
<evidence type="ECO:0000313" key="4">
    <source>
        <dbReference type="Proteomes" id="UP001303647"/>
    </source>
</evidence>
<name>A0AAN7HJD5_9PEZI</name>
<organism evidence="3 4">
    <name type="scientific">Corynascus novoguineensis</name>
    <dbReference type="NCBI Taxonomy" id="1126955"/>
    <lineage>
        <taxon>Eukaryota</taxon>
        <taxon>Fungi</taxon>
        <taxon>Dikarya</taxon>
        <taxon>Ascomycota</taxon>
        <taxon>Pezizomycotina</taxon>
        <taxon>Sordariomycetes</taxon>
        <taxon>Sordariomycetidae</taxon>
        <taxon>Sordariales</taxon>
        <taxon>Chaetomiaceae</taxon>
        <taxon>Corynascus</taxon>
    </lineage>
</organism>
<feature type="domain" description="Bacteriophage T5 Orf172 DNA-binding" evidence="2">
    <location>
        <begin position="183"/>
        <end position="253"/>
    </location>
</feature>
<gene>
    <name evidence="3" type="ORF">C7999DRAFT_40892</name>
</gene>
<feature type="compositionally biased region" description="Acidic residues" evidence="1">
    <location>
        <begin position="622"/>
        <end position="640"/>
    </location>
</feature>
<dbReference type="Proteomes" id="UP001303647">
    <property type="component" value="Unassembled WGS sequence"/>
</dbReference>
<reference evidence="3" key="2">
    <citation type="submission" date="2023-05" db="EMBL/GenBank/DDBJ databases">
        <authorList>
            <consortium name="Lawrence Berkeley National Laboratory"/>
            <person name="Steindorff A."/>
            <person name="Hensen N."/>
            <person name="Bonometti L."/>
            <person name="Westerberg I."/>
            <person name="Brannstrom I.O."/>
            <person name="Guillou S."/>
            <person name="Cros-Aarteil S."/>
            <person name="Calhoun S."/>
            <person name="Haridas S."/>
            <person name="Kuo A."/>
            <person name="Mondo S."/>
            <person name="Pangilinan J."/>
            <person name="Riley R."/>
            <person name="Labutti K."/>
            <person name="Andreopoulos B."/>
            <person name="Lipzen A."/>
            <person name="Chen C."/>
            <person name="Yanf M."/>
            <person name="Daum C."/>
            <person name="Ng V."/>
            <person name="Clum A."/>
            <person name="Ohm R."/>
            <person name="Martin F."/>
            <person name="Silar P."/>
            <person name="Natvig D."/>
            <person name="Lalanne C."/>
            <person name="Gautier V."/>
            <person name="Ament-Velasquez S.L."/>
            <person name="Kruys A."/>
            <person name="Hutchinson M.I."/>
            <person name="Powell A.J."/>
            <person name="Barry K."/>
            <person name="Miller A.N."/>
            <person name="Grigoriev I.V."/>
            <person name="Debuchy R."/>
            <person name="Gladieux P."/>
            <person name="Thoren M.H."/>
            <person name="Johannesson H."/>
        </authorList>
    </citation>
    <scope>NUCLEOTIDE SEQUENCE</scope>
    <source>
        <strain evidence="3">CBS 359.72</strain>
    </source>
</reference>
<accession>A0AAN7HJD5</accession>
<reference evidence="3" key="1">
    <citation type="journal article" date="2023" name="Mol. Phylogenet. Evol.">
        <title>Genome-scale phylogeny and comparative genomics of the fungal order Sordariales.</title>
        <authorList>
            <person name="Hensen N."/>
            <person name="Bonometti L."/>
            <person name="Westerberg I."/>
            <person name="Brannstrom I.O."/>
            <person name="Guillou S."/>
            <person name="Cros-Aarteil S."/>
            <person name="Calhoun S."/>
            <person name="Haridas S."/>
            <person name="Kuo A."/>
            <person name="Mondo S."/>
            <person name="Pangilinan J."/>
            <person name="Riley R."/>
            <person name="LaButti K."/>
            <person name="Andreopoulos B."/>
            <person name="Lipzen A."/>
            <person name="Chen C."/>
            <person name="Yan M."/>
            <person name="Daum C."/>
            <person name="Ng V."/>
            <person name="Clum A."/>
            <person name="Steindorff A."/>
            <person name="Ohm R.A."/>
            <person name="Martin F."/>
            <person name="Silar P."/>
            <person name="Natvig D.O."/>
            <person name="Lalanne C."/>
            <person name="Gautier V."/>
            <person name="Ament-Velasquez S.L."/>
            <person name="Kruys A."/>
            <person name="Hutchinson M.I."/>
            <person name="Powell A.J."/>
            <person name="Barry K."/>
            <person name="Miller A.N."/>
            <person name="Grigoriev I.V."/>
            <person name="Debuchy R."/>
            <person name="Gladieux P."/>
            <person name="Hiltunen Thoren M."/>
            <person name="Johannesson H."/>
        </authorList>
    </citation>
    <scope>NUCLEOTIDE SEQUENCE</scope>
    <source>
        <strain evidence="3">CBS 359.72</strain>
    </source>
</reference>
<feature type="compositionally biased region" description="Polar residues" evidence="1">
    <location>
        <begin position="531"/>
        <end position="541"/>
    </location>
</feature>
<evidence type="ECO:0000313" key="3">
    <source>
        <dbReference type="EMBL" id="KAK4247907.1"/>
    </source>
</evidence>
<comment type="caution">
    <text evidence="3">The sequence shown here is derived from an EMBL/GenBank/DDBJ whole genome shotgun (WGS) entry which is preliminary data.</text>
</comment>
<dbReference type="AlphaFoldDB" id="A0AAN7HJD5"/>
<feature type="region of interest" description="Disordered" evidence="1">
    <location>
        <begin position="615"/>
        <end position="670"/>
    </location>
</feature>